<dbReference type="InterPro" id="IPR018642">
    <property type="entry name" value="DUF2066"/>
</dbReference>
<evidence type="ECO:0000313" key="3">
    <source>
        <dbReference type="Proteomes" id="UP000070299"/>
    </source>
</evidence>
<feature type="signal peptide" evidence="1">
    <location>
        <begin position="1"/>
        <end position="26"/>
    </location>
</feature>
<dbReference type="Pfam" id="PF09839">
    <property type="entry name" value="DUF2066"/>
    <property type="match status" value="1"/>
</dbReference>
<evidence type="ECO:0008006" key="4">
    <source>
        <dbReference type="Google" id="ProtNLM"/>
    </source>
</evidence>
<dbReference type="AlphaFoldDB" id="A0A136A101"/>
<proteinExistence type="predicted"/>
<protein>
    <recommendedName>
        <fullName evidence="4">DUF2066 domain-containing protein</fullName>
    </recommendedName>
</protein>
<dbReference type="STRING" id="1799789.AX660_12060"/>
<reference evidence="3" key="1">
    <citation type="submission" date="2016-02" db="EMBL/GenBank/DDBJ databases">
        <authorList>
            <person name="Schultz-Johansen M."/>
            <person name="Glaring M.A."/>
            <person name="Bech P.K."/>
            <person name="Stougaard P."/>
        </authorList>
    </citation>
    <scope>NUCLEOTIDE SEQUENCE [LARGE SCALE GENOMIC DNA]</scope>
    <source>
        <strain evidence="3">S66</strain>
    </source>
</reference>
<organism evidence="2 3">
    <name type="scientific">Paraglaciecola hydrolytica</name>
    <dbReference type="NCBI Taxonomy" id="1799789"/>
    <lineage>
        <taxon>Bacteria</taxon>
        <taxon>Pseudomonadati</taxon>
        <taxon>Pseudomonadota</taxon>
        <taxon>Gammaproteobacteria</taxon>
        <taxon>Alteromonadales</taxon>
        <taxon>Alteromonadaceae</taxon>
        <taxon>Paraglaciecola</taxon>
    </lineage>
</organism>
<dbReference type="RefSeq" id="WP_068375799.1">
    <property type="nucleotide sequence ID" value="NZ_LSNE01000005.1"/>
</dbReference>
<feature type="chain" id="PRO_5007469236" description="DUF2066 domain-containing protein" evidence="1">
    <location>
        <begin position="27"/>
        <end position="362"/>
    </location>
</feature>
<evidence type="ECO:0000256" key="1">
    <source>
        <dbReference type="SAM" id="SignalP"/>
    </source>
</evidence>
<dbReference type="EMBL" id="LSNE01000005">
    <property type="protein sequence ID" value="KXI28916.1"/>
    <property type="molecule type" value="Genomic_DNA"/>
</dbReference>
<accession>A0A136A101</accession>
<dbReference type="Proteomes" id="UP000070299">
    <property type="component" value="Unassembled WGS sequence"/>
</dbReference>
<name>A0A136A101_9ALTE</name>
<evidence type="ECO:0000313" key="2">
    <source>
        <dbReference type="EMBL" id="KXI28916.1"/>
    </source>
</evidence>
<keyword evidence="3" id="KW-1185">Reference proteome</keyword>
<sequence length="362" mass="40974">MSSFKCSWLIVMSFVLLALISNRVSAAIIEDLYDAKVAVVDQSEASQNAAIKQGLKQVFVKVSGSQDLLKHTHITKSLTKASTLIRLYTYEKVQNQLYMVVNFDQEKVQNAIMTAGFPVWDKRRPETILWLAIEPMQQDKQLLNQETQPDLVKRMREQAQKRGIKVVLPVWDLNDVQAVDVYDIWGGFIQQMLLASERYDINSALSARIYRAPSDGTQVEPGKRWLADWTLIDNGQVNSGQLQMSEPEQIVDAIIDALATQLAEKYAISQQNRLLNAVKTQITINNVDSIARYSAIMKFLNGLTVVANATLLEQQGTRATFELDLLGNNDDLLNSFRLDNRMQPRATRLGESSAEMEFMWLN</sequence>
<dbReference type="OrthoDB" id="6195299at2"/>
<keyword evidence="1" id="KW-0732">Signal</keyword>
<comment type="caution">
    <text evidence="2">The sequence shown here is derived from an EMBL/GenBank/DDBJ whole genome shotgun (WGS) entry which is preliminary data.</text>
</comment>
<gene>
    <name evidence="2" type="ORF">AX660_12060</name>
</gene>